<evidence type="ECO:0000256" key="1">
    <source>
        <dbReference type="SAM" id="MobiDB-lite"/>
    </source>
</evidence>
<feature type="region of interest" description="Disordered" evidence="1">
    <location>
        <begin position="168"/>
        <end position="237"/>
    </location>
</feature>
<feature type="compositionally biased region" description="Basic and acidic residues" evidence="1">
    <location>
        <begin position="179"/>
        <end position="196"/>
    </location>
</feature>
<evidence type="ECO:0000313" key="3">
    <source>
        <dbReference type="Proteomes" id="UP000324585"/>
    </source>
</evidence>
<feature type="region of interest" description="Disordered" evidence="1">
    <location>
        <begin position="500"/>
        <end position="553"/>
    </location>
</feature>
<protein>
    <submittedName>
        <fullName evidence="2">Uncharacterized protein</fullName>
    </submittedName>
</protein>
<dbReference type="EMBL" id="VRMN01000004">
    <property type="protein sequence ID" value="KAA8494401.1"/>
    <property type="molecule type" value="Genomic_DNA"/>
</dbReference>
<dbReference type="Proteomes" id="UP000324585">
    <property type="component" value="Unassembled WGS sequence"/>
</dbReference>
<accession>A0A5J4YSC4</accession>
<feature type="region of interest" description="Disordered" evidence="1">
    <location>
        <begin position="378"/>
        <end position="398"/>
    </location>
</feature>
<name>A0A5J4YSC4_PORPP</name>
<comment type="caution">
    <text evidence="2">The sequence shown here is derived from an EMBL/GenBank/DDBJ whole genome shotgun (WGS) entry which is preliminary data.</text>
</comment>
<proteinExistence type="predicted"/>
<feature type="region of interest" description="Disordered" evidence="1">
    <location>
        <begin position="265"/>
        <end position="298"/>
    </location>
</feature>
<sequence>MSLLPPHLARRLHPASEPAECKSCGHYATCRAVSCRSGIFSAKNGEDRVTSWVASIPFGHERQDAYIKSTARRSQADLPQQVRQCCARSARFLNSCISRGTAPGWGMRMYVAKDKQLLSTNTMRRLLYKSKDACEEGFTELELEVCRNTNLNRSDLSVAQQLYTLGGFTSSSDEDENEDIHIDERGSSCSDTEERSPAVPPGKFTEQTVAIPLPRREETLLEQPDSVPRKGSLDFVPRGLQDARDDWSRSSSINRTSLEVLHTHESPVPGDEYQGRPAVSPVPLSSRTDSGNSSISSPKRVQFGSFAVVDADVPPRSASYLYANGGGSPRLSKTGASSKHSFLRSGSSLLKSLHHVPKSSGGSGLHSPRLGEFAAKGEATSLDGDRRPPRLNSHGGSASRFRLPFAQLADSKLVNASGHAQPGFDPFDKEHVFVPQESQKLAPAGAPRVDDGPSTARVGRRAEPDCSSPLATHRIQRHLSVSDGGHSALGARVRIPILQRGESRSRNRSSESSAVGFDPYSKEQVFTPSMPASGHTPPRITERTRKPGVMPAV</sequence>
<gene>
    <name evidence="2" type="ORF">FVE85_2642</name>
</gene>
<dbReference type="AlphaFoldDB" id="A0A5J4YSC4"/>
<evidence type="ECO:0000313" key="2">
    <source>
        <dbReference type="EMBL" id="KAA8494401.1"/>
    </source>
</evidence>
<keyword evidence="3" id="KW-1185">Reference proteome</keyword>
<organism evidence="2 3">
    <name type="scientific">Porphyridium purpureum</name>
    <name type="common">Red alga</name>
    <name type="synonym">Porphyridium cruentum</name>
    <dbReference type="NCBI Taxonomy" id="35688"/>
    <lineage>
        <taxon>Eukaryota</taxon>
        <taxon>Rhodophyta</taxon>
        <taxon>Bangiophyceae</taxon>
        <taxon>Porphyridiales</taxon>
        <taxon>Porphyridiaceae</taxon>
        <taxon>Porphyridium</taxon>
    </lineage>
</organism>
<feature type="compositionally biased region" description="Polar residues" evidence="1">
    <location>
        <begin position="283"/>
        <end position="298"/>
    </location>
</feature>
<feature type="region of interest" description="Disordered" evidence="1">
    <location>
        <begin position="439"/>
        <end position="467"/>
    </location>
</feature>
<reference evidence="3" key="1">
    <citation type="journal article" date="2019" name="Nat. Commun.">
        <title>Expansion of phycobilisome linker gene families in mesophilic red algae.</title>
        <authorList>
            <person name="Lee J."/>
            <person name="Kim D."/>
            <person name="Bhattacharya D."/>
            <person name="Yoon H.S."/>
        </authorList>
    </citation>
    <scope>NUCLEOTIDE SEQUENCE [LARGE SCALE GENOMIC DNA]</scope>
    <source>
        <strain evidence="3">CCMP 1328</strain>
    </source>
</reference>